<dbReference type="EMBL" id="JABEMD010000002">
    <property type="protein sequence ID" value="NNH09708.1"/>
    <property type="molecule type" value="Genomic_DNA"/>
</dbReference>
<dbReference type="Pfam" id="PF00534">
    <property type="entry name" value="Glycos_transf_1"/>
    <property type="match status" value="1"/>
</dbReference>
<evidence type="ECO:0000259" key="2">
    <source>
        <dbReference type="Pfam" id="PF00534"/>
    </source>
</evidence>
<dbReference type="RefSeq" id="WP_053821177.1">
    <property type="nucleotide sequence ID" value="NZ_BAAAEB010000007.1"/>
</dbReference>
<dbReference type="AlphaFoldDB" id="A0A849B6B1"/>
<dbReference type="Proteomes" id="UP000542973">
    <property type="component" value="Unassembled WGS sequence"/>
</dbReference>
<feature type="domain" description="Glycosyl transferase family 1" evidence="2">
    <location>
        <begin position="155"/>
        <end position="294"/>
    </location>
</feature>
<evidence type="ECO:0000313" key="3">
    <source>
        <dbReference type="EMBL" id="NNH09708.1"/>
    </source>
</evidence>
<organism evidence="3 4">
    <name type="scientific">Cupriavidus gilardii</name>
    <dbReference type="NCBI Taxonomy" id="82541"/>
    <lineage>
        <taxon>Bacteria</taxon>
        <taxon>Pseudomonadati</taxon>
        <taxon>Pseudomonadota</taxon>
        <taxon>Betaproteobacteria</taxon>
        <taxon>Burkholderiales</taxon>
        <taxon>Burkholderiaceae</taxon>
        <taxon>Cupriavidus</taxon>
    </lineage>
</organism>
<keyword evidence="1 3" id="KW-0808">Transferase</keyword>
<protein>
    <submittedName>
        <fullName evidence="3">Glycosyltransferase</fullName>
    </submittedName>
</protein>
<gene>
    <name evidence="3" type="ORF">HLB16_02280</name>
</gene>
<dbReference type="Gene3D" id="3.40.50.2000">
    <property type="entry name" value="Glycogen Phosphorylase B"/>
    <property type="match status" value="2"/>
</dbReference>
<comment type="caution">
    <text evidence="3">The sequence shown here is derived from an EMBL/GenBank/DDBJ whole genome shotgun (WGS) entry which is preliminary data.</text>
</comment>
<dbReference type="SUPFAM" id="SSF53756">
    <property type="entry name" value="UDP-Glycosyltransferase/glycogen phosphorylase"/>
    <property type="match status" value="1"/>
</dbReference>
<name>A0A849B6B1_9BURK</name>
<reference evidence="3 4" key="1">
    <citation type="submission" date="2020-05" db="EMBL/GenBank/DDBJ databases">
        <title>MicrobeNet Type strains.</title>
        <authorList>
            <person name="Nicholson A.C."/>
        </authorList>
    </citation>
    <scope>NUCLEOTIDE SEQUENCE [LARGE SCALE GENOMIC DNA]</scope>
    <source>
        <strain evidence="3 4">ATCC 700815</strain>
    </source>
</reference>
<accession>A0A849B6B1</accession>
<dbReference type="PANTHER" id="PTHR46401">
    <property type="entry name" value="GLYCOSYLTRANSFERASE WBBK-RELATED"/>
    <property type="match status" value="1"/>
</dbReference>
<proteinExistence type="predicted"/>
<dbReference type="InterPro" id="IPR001296">
    <property type="entry name" value="Glyco_trans_1"/>
</dbReference>
<evidence type="ECO:0000313" key="4">
    <source>
        <dbReference type="Proteomes" id="UP000542973"/>
    </source>
</evidence>
<dbReference type="GO" id="GO:0009103">
    <property type="term" value="P:lipopolysaccharide biosynthetic process"/>
    <property type="evidence" value="ECO:0007669"/>
    <property type="project" value="TreeGrafter"/>
</dbReference>
<evidence type="ECO:0000256" key="1">
    <source>
        <dbReference type="ARBA" id="ARBA00022679"/>
    </source>
</evidence>
<dbReference type="PANTHER" id="PTHR46401:SF2">
    <property type="entry name" value="GLYCOSYLTRANSFERASE WBBK-RELATED"/>
    <property type="match status" value="1"/>
</dbReference>
<dbReference type="GO" id="GO:0016757">
    <property type="term" value="F:glycosyltransferase activity"/>
    <property type="evidence" value="ECO:0007669"/>
    <property type="project" value="InterPro"/>
</dbReference>
<sequence>MKVMFATYPMAFHTPGGGEIQLLAYRKHLPAHGVDVSLFDQWAPRFLEHDVVHFFSCIGGSVHFCHFVKQLGLPLVVSTSLWITEGTRHLYPVDEIRAQLALADRAVTNSDIESDMLASVLDLPRSKFATVYNGIDEFFLQKVGPEGFRQRFGIDGPFVLNVGNIEPRKNQLALVRAMKRLPQFRLVLIGHQRDPQYAGRVLEEGGEQVSYLGPMPHDETLLSAYTACELFALPSTLETPGLAALEAAAQGAPLLLTREGSCQEYFGDRAVYVDPASVDAIADAMRTMLSNGGRAGAPGQANAAASAFRPEAFTWSSTTAALRDVYRQLA</sequence>